<dbReference type="RefSeq" id="WP_062627139.1">
    <property type="nucleotide sequence ID" value="NZ_AP018738.1"/>
</dbReference>
<proteinExistence type="predicted"/>
<evidence type="ECO:0000313" key="2">
    <source>
        <dbReference type="Proteomes" id="UP000033070"/>
    </source>
</evidence>
<name>A0A2Z6GBN4_9PROT</name>
<dbReference type="STRING" id="1188319.OYT1_01977"/>
<reference evidence="1 2" key="1">
    <citation type="submission" date="2018-06" db="EMBL/GenBank/DDBJ databases">
        <title>OYT1 Genome Sequencing.</title>
        <authorList>
            <person name="Kato S."/>
            <person name="Itoh T."/>
            <person name="Ohkuma M."/>
        </authorList>
    </citation>
    <scope>NUCLEOTIDE SEQUENCE [LARGE SCALE GENOMIC DNA]</scope>
    <source>
        <strain evidence="1 2">OYT1</strain>
    </source>
</reference>
<evidence type="ECO:0000313" key="1">
    <source>
        <dbReference type="EMBL" id="BBE50874.1"/>
    </source>
</evidence>
<gene>
    <name evidence="1" type="ORF">OYT1_ch1317</name>
</gene>
<dbReference type="Proteomes" id="UP000033070">
    <property type="component" value="Chromosome"/>
</dbReference>
<dbReference type="OrthoDB" id="6058064at2"/>
<sequence length="161" mass="18092">MSDLMINTGSLPELSVSQLAALPQQQLQEFDLSLNLMATWIKQSRDRLNTALEQRYGEQARQSLQESGRDFGVTHIDDGALQVTYELPKRVSWDQKRLAEMAERITAAGENVSDFIDVDYSVSESRFKNWPSTLREQFEAARTVKPGKPSFRLALVEGGAA</sequence>
<dbReference type="KEGG" id="fam:OYT1_ch1317"/>
<dbReference type="AlphaFoldDB" id="A0A2Z6GBN4"/>
<accession>A0A2Z6GBN4</accession>
<protein>
    <submittedName>
        <fullName evidence="1">Uncharacterized protein</fullName>
    </submittedName>
</protein>
<dbReference type="EMBL" id="AP018738">
    <property type="protein sequence ID" value="BBE50874.1"/>
    <property type="molecule type" value="Genomic_DNA"/>
</dbReference>
<keyword evidence="2" id="KW-1185">Reference proteome</keyword>
<organism evidence="1 2">
    <name type="scientific">Ferriphaselus amnicola</name>
    <dbReference type="NCBI Taxonomy" id="1188319"/>
    <lineage>
        <taxon>Bacteria</taxon>
        <taxon>Pseudomonadati</taxon>
        <taxon>Pseudomonadota</taxon>
        <taxon>Betaproteobacteria</taxon>
        <taxon>Nitrosomonadales</taxon>
        <taxon>Gallionellaceae</taxon>
        <taxon>Ferriphaselus</taxon>
    </lineage>
</organism>